<dbReference type="Gene3D" id="2.40.40.20">
    <property type="match status" value="1"/>
</dbReference>
<dbReference type="Proteomes" id="UP000524246">
    <property type="component" value="Unassembled WGS sequence"/>
</dbReference>
<dbReference type="EMBL" id="JAAZON010000459">
    <property type="protein sequence ID" value="NMC63515.1"/>
    <property type="molecule type" value="Genomic_DNA"/>
</dbReference>
<dbReference type="Pfam" id="PF02261">
    <property type="entry name" value="Asp_decarbox"/>
    <property type="match status" value="1"/>
</dbReference>
<proteinExistence type="predicted"/>
<dbReference type="GO" id="GO:0015940">
    <property type="term" value="P:pantothenate biosynthetic process"/>
    <property type="evidence" value="ECO:0007669"/>
    <property type="project" value="UniProtKB-KW"/>
</dbReference>
<accession>A0A7X9FSH7</accession>
<keyword evidence="4" id="KW-0068">Autocatalytic cleavage</keyword>
<dbReference type="GO" id="GO:0004068">
    <property type="term" value="F:aspartate 1-decarboxylase activity"/>
    <property type="evidence" value="ECO:0007669"/>
    <property type="project" value="InterPro"/>
</dbReference>
<evidence type="ECO:0000256" key="8">
    <source>
        <dbReference type="ARBA" id="ARBA00023317"/>
    </source>
</evidence>
<reference evidence="9 10" key="1">
    <citation type="journal article" date="2020" name="Biotechnol. Biofuels">
        <title>New insights from the biogas microbiome by comprehensive genome-resolved metagenomics of nearly 1600 species originating from multiple anaerobic digesters.</title>
        <authorList>
            <person name="Campanaro S."/>
            <person name="Treu L."/>
            <person name="Rodriguez-R L.M."/>
            <person name="Kovalovszki A."/>
            <person name="Ziels R.M."/>
            <person name="Maus I."/>
            <person name="Zhu X."/>
            <person name="Kougias P.G."/>
            <person name="Basile A."/>
            <person name="Luo G."/>
            <person name="Schluter A."/>
            <person name="Konstantinidis K.T."/>
            <person name="Angelidaki I."/>
        </authorList>
    </citation>
    <scope>NUCLEOTIDE SEQUENCE [LARGE SCALE GENOMIC DNA]</scope>
    <source>
        <strain evidence="9">AS27yjCOA_65</strain>
    </source>
</reference>
<keyword evidence="8" id="KW-0670">Pyruvate</keyword>
<evidence type="ECO:0000256" key="2">
    <source>
        <dbReference type="ARBA" id="ARBA00022655"/>
    </source>
</evidence>
<comment type="caution">
    <text evidence="9">The sequence shown here is derived from an EMBL/GenBank/DDBJ whole genome shotgun (WGS) entry which is preliminary data.</text>
</comment>
<evidence type="ECO:0000313" key="10">
    <source>
        <dbReference type="Proteomes" id="UP000524246"/>
    </source>
</evidence>
<keyword evidence="3" id="KW-0210">Decarboxylase</keyword>
<evidence type="ECO:0000313" key="9">
    <source>
        <dbReference type="EMBL" id="NMC63515.1"/>
    </source>
</evidence>
<keyword evidence="2" id="KW-0566">Pantothenate biosynthesis</keyword>
<sequence length="136" mass="15386">MTAFRELLKTEILGATVSALHLSTASCFLRIPSWLMNEAELFENEKVRIWHPASARAFDAYVQSNPNDGNDVSISGILTQYVKQGDQIHITSFIHVSEVEAQQYEAKRIHLNAENEMSEESLEVRGPLFYSTQKTV</sequence>
<dbReference type="AlphaFoldDB" id="A0A7X9FSH7"/>
<name>A0A7X9FSH7_9DELT</name>
<protein>
    <submittedName>
        <fullName evidence="9">Uncharacterized protein</fullName>
    </submittedName>
</protein>
<evidence type="ECO:0000256" key="6">
    <source>
        <dbReference type="ARBA" id="ARBA00023239"/>
    </source>
</evidence>
<dbReference type="InterPro" id="IPR009010">
    <property type="entry name" value="Asp_de-COase-like_dom_sf"/>
</dbReference>
<keyword evidence="6" id="KW-0456">Lyase</keyword>
<evidence type="ECO:0000256" key="1">
    <source>
        <dbReference type="ARBA" id="ARBA00022490"/>
    </source>
</evidence>
<dbReference type="GO" id="GO:0005829">
    <property type="term" value="C:cytosol"/>
    <property type="evidence" value="ECO:0007669"/>
    <property type="project" value="TreeGrafter"/>
</dbReference>
<keyword evidence="5" id="KW-0865">Zymogen</keyword>
<dbReference type="PROSITE" id="PS51257">
    <property type="entry name" value="PROKAR_LIPOPROTEIN"/>
    <property type="match status" value="1"/>
</dbReference>
<dbReference type="PANTHER" id="PTHR21012">
    <property type="entry name" value="ASPARTATE 1-DECARBOXYLASE"/>
    <property type="match status" value="1"/>
</dbReference>
<evidence type="ECO:0000256" key="7">
    <source>
        <dbReference type="ARBA" id="ARBA00023270"/>
    </source>
</evidence>
<evidence type="ECO:0000256" key="4">
    <source>
        <dbReference type="ARBA" id="ARBA00022813"/>
    </source>
</evidence>
<dbReference type="GO" id="GO:0006523">
    <property type="term" value="P:alanine biosynthetic process"/>
    <property type="evidence" value="ECO:0007669"/>
    <property type="project" value="InterPro"/>
</dbReference>
<organism evidence="9 10">
    <name type="scientific">SAR324 cluster bacterium</name>
    <dbReference type="NCBI Taxonomy" id="2024889"/>
    <lineage>
        <taxon>Bacteria</taxon>
        <taxon>Deltaproteobacteria</taxon>
        <taxon>SAR324 cluster</taxon>
    </lineage>
</organism>
<dbReference type="PANTHER" id="PTHR21012:SF0">
    <property type="entry name" value="ASPARTATE 1-DECARBOXYLASE"/>
    <property type="match status" value="1"/>
</dbReference>
<keyword evidence="1" id="KW-0963">Cytoplasm</keyword>
<evidence type="ECO:0000256" key="5">
    <source>
        <dbReference type="ARBA" id="ARBA00023145"/>
    </source>
</evidence>
<gene>
    <name evidence="9" type="ORF">GYA55_10165</name>
</gene>
<evidence type="ECO:0000256" key="3">
    <source>
        <dbReference type="ARBA" id="ARBA00022793"/>
    </source>
</evidence>
<dbReference type="SUPFAM" id="SSF50692">
    <property type="entry name" value="ADC-like"/>
    <property type="match status" value="1"/>
</dbReference>
<dbReference type="InterPro" id="IPR003190">
    <property type="entry name" value="Asp_decarbox"/>
</dbReference>
<keyword evidence="7" id="KW-0704">Schiff base</keyword>